<evidence type="ECO:0000313" key="1">
    <source>
        <dbReference type="EMBL" id="KAG7640582.1"/>
    </source>
</evidence>
<name>A0A8T2FW52_ARASU</name>
<proteinExistence type="predicted"/>
<evidence type="ECO:0000313" key="2">
    <source>
        <dbReference type="Proteomes" id="UP000694251"/>
    </source>
</evidence>
<dbReference type="EMBL" id="JAEFBJ010000002">
    <property type="protein sequence ID" value="KAG7640582.1"/>
    <property type="molecule type" value="Genomic_DNA"/>
</dbReference>
<gene>
    <name evidence="1" type="ORF">ISN44_As02g004300</name>
</gene>
<sequence length="88" mass="10499">MIIRQKSRSPLIYLLRIFLEISADRRIKTNLYALNKTWHEQSVYEDTLEIYGFLNPTKLRKHPKCEWKGEKVVSKSPHLIRNEGKCDL</sequence>
<comment type="caution">
    <text evidence="1">The sequence shown here is derived from an EMBL/GenBank/DDBJ whole genome shotgun (WGS) entry which is preliminary data.</text>
</comment>
<organism evidence="1 2">
    <name type="scientific">Arabidopsis suecica</name>
    <name type="common">Swedish thale-cress</name>
    <name type="synonym">Cardaminopsis suecica</name>
    <dbReference type="NCBI Taxonomy" id="45249"/>
    <lineage>
        <taxon>Eukaryota</taxon>
        <taxon>Viridiplantae</taxon>
        <taxon>Streptophyta</taxon>
        <taxon>Embryophyta</taxon>
        <taxon>Tracheophyta</taxon>
        <taxon>Spermatophyta</taxon>
        <taxon>Magnoliopsida</taxon>
        <taxon>eudicotyledons</taxon>
        <taxon>Gunneridae</taxon>
        <taxon>Pentapetalae</taxon>
        <taxon>rosids</taxon>
        <taxon>malvids</taxon>
        <taxon>Brassicales</taxon>
        <taxon>Brassicaceae</taxon>
        <taxon>Camelineae</taxon>
        <taxon>Arabidopsis</taxon>
    </lineage>
</organism>
<protein>
    <submittedName>
        <fullName evidence="1">Uncharacterized protein</fullName>
    </submittedName>
</protein>
<reference evidence="1 2" key="1">
    <citation type="submission" date="2020-12" db="EMBL/GenBank/DDBJ databases">
        <title>Concerted genomic and epigenomic changes stabilize Arabidopsis allopolyploids.</title>
        <authorList>
            <person name="Chen Z."/>
        </authorList>
    </citation>
    <scope>NUCLEOTIDE SEQUENCE [LARGE SCALE GENOMIC DNA]</scope>
    <source>
        <strain evidence="1">As9502</strain>
        <tissue evidence="1">Leaf</tissue>
    </source>
</reference>
<dbReference type="AlphaFoldDB" id="A0A8T2FW52"/>
<dbReference type="Proteomes" id="UP000694251">
    <property type="component" value="Chromosome 2"/>
</dbReference>
<keyword evidence="2" id="KW-1185">Reference proteome</keyword>
<accession>A0A8T2FW52</accession>